<dbReference type="Proteomes" id="UP000176614">
    <property type="component" value="Unassembled WGS sequence"/>
</dbReference>
<gene>
    <name evidence="1" type="ORF">A2264_03675</name>
</gene>
<proteinExistence type="predicted"/>
<dbReference type="EMBL" id="MEVT01000011">
    <property type="protein sequence ID" value="OGC62952.1"/>
    <property type="molecule type" value="Genomic_DNA"/>
</dbReference>
<organism evidence="1 2">
    <name type="scientific">candidate division WWE3 bacterium RIFOXYA2_FULL_46_9</name>
    <dbReference type="NCBI Taxonomy" id="1802636"/>
    <lineage>
        <taxon>Bacteria</taxon>
        <taxon>Katanobacteria</taxon>
    </lineage>
</organism>
<reference evidence="1 2" key="1">
    <citation type="journal article" date="2016" name="Nat. Commun.">
        <title>Thousands of microbial genomes shed light on interconnected biogeochemical processes in an aquifer system.</title>
        <authorList>
            <person name="Anantharaman K."/>
            <person name="Brown C.T."/>
            <person name="Hug L.A."/>
            <person name="Sharon I."/>
            <person name="Castelle C.J."/>
            <person name="Probst A.J."/>
            <person name="Thomas B.C."/>
            <person name="Singh A."/>
            <person name="Wilkins M.J."/>
            <person name="Karaoz U."/>
            <person name="Brodie E.L."/>
            <person name="Williams K.H."/>
            <person name="Hubbard S.S."/>
            <person name="Banfield J.F."/>
        </authorList>
    </citation>
    <scope>NUCLEOTIDE SEQUENCE [LARGE SCALE GENOMIC DNA]</scope>
</reference>
<sequence length="114" mass="13073">MLVTTDSNYFFWGEKRHKGYLIKLGVMEDYYTALITNEEDVELFVDEVSTKSELDNPVWEAKLGETLTVTKVPNILNKGPIYIVKGNTTHQIGIDQAVFDEFIKELIEYFGTTT</sequence>
<comment type="caution">
    <text evidence="1">The sequence shown here is derived from an EMBL/GenBank/DDBJ whole genome shotgun (WGS) entry which is preliminary data.</text>
</comment>
<evidence type="ECO:0000313" key="2">
    <source>
        <dbReference type="Proteomes" id="UP000176614"/>
    </source>
</evidence>
<protein>
    <submittedName>
        <fullName evidence="1">Uncharacterized protein</fullName>
    </submittedName>
</protein>
<accession>A0A1F4W0K3</accession>
<dbReference type="AlphaFoldDB" id="A0A1F4W0K3"/>
<evidence type="ECO:0000313" key="1">
    <source>
        <dbReference type="EMBL" id="OGC62952.1"/>
    </source>
</evidence>
<name>A0A1F4W0K3_UNCKA</name>